<feature type="compositionally biased region" description="Basic residues" evidence="1">
    <location>
        <begin position="202"/>
        <end position="215"/>
    </location>
</feature>
<dbReference type="AlphaFoldDB" id="A0A0P0XFA8"/>
<reference evidence="2 3" key="3">
    <citation type="journal article" date="2013" name="Rice">
        <title>Improvement of the Oryza sativa Nipponbare reference genome using next generation sequence and optical map data.</title>
        <authorList>
            <person name="Kawahara Y."/>
            <person name="de la Bastide M."/>
            <person name="Hamilton J.P."/>
            <person name="Kanamori H."/>
            <person name="McCombie W.R."/>
            <person name="Ouyang S."/>
            <person name="Schwartz D.C."/>
            <person name="Tanaka T."/>
            <person name="Wu J."/>
            <person name="Zhou S."/>
            <person name="Childs K.L."/>
            <person name="Davidson R.M."/>
            <person name="Lin H."/>
            <person name="Quesada-Ocampo L."/>
            <person name="Vaillancourt B."/>
            <person name="Sakai H."/>
            <person name="Lee S.S."/>
            <person name="Kim J."/>
            <person name="Numa H."/>
            <person name="Itoh T."/>
            <person name="Buell C.R."/>
            <person name="Matsumoto T."/>
        </authorList>
    </citation>
    <scope>NUCLEOTIDE SEQUENCE [LARGE SCALE GENOMIC DNA]</scope>
    <source>
        <strain evidence="3">cv. Nipponbare</strain>
    </source>
</reference>
<name>A0A0P0XFA8_ORYSJ</name>
<reference evidence="3" key="1">
    <citation type="journal article" date="2005" name="Nature">
        <title>The map-based sequence of the rice genome.</title>
        <authorList>
            <consortium name="International rice genome sequencing project (IRGSP)"/>
            <person name="Matsumoto T."/>
            <person name="Wu J."/>
            <person name="Kanamori H."/>
            <person name="Katayose Y."/>
            <person name="Fujisawa M."/>
            <person name="Namiki N."/>
            <person name="Mizuno H."/>
            <person name="Yamamoto K."/>
            <person name="Antonio B.A."/>
            <person name="Baba T."/>
            <person name="Sakata K."/>
            <person name="Nagamura Y."/>
            <person name="Aoki H."/>
            <person name="Arikawa K."/>
            <person name="Arita K."/>
            <person name="Bito T."/>
            <person name="Chiden Y."/>
            <person name="Fujitsuka N."/>
            <person name="Fukunaka R."/>
            <person name="Hamada M."/>
            <person name="Harada C."/>
            <person name="Hayashi A."/>
            <person name="Hijishita S."/>
            <person name="Honda M."/>
            <person name="Hosokawa S."/>
            <person name="Ichikawa Y."/>
            <person name="Idonuma A."/>
            <person name="Iijima M."/>
            <person name="Ikeda M."/>
            <person name="Ikeno M."/>
            <person name="Ito K."/>
            <person name="Ito S."/>
            <person name="Ito T."/>
            <person name="Ito Y."/>
            <person name="Ito Y."/>
            <person name="Iwabuchi A."/>
            <person name="Kamiya K."/>
            <person name="Karasawa W."/>
            <person name="Kurita K."/>
            <person name="Katagiri S."/>
            <person name="Kikuta A."/>
            <person name="Kobayashi H."/>
            <person name="Kobayashi N."/>
            <person name="Machita K."/>
            <person name="Maehara T."/>
            <person name="Masukawa M."/>
            <person name="Mizubayashi T."/>
            <person name="Mukai Y."/>
            <person name="Nagasaki H."/>
            <person name="Nagata Y."/>
            <person name="Naito S."/>
            <person name="Nakashima M."/>
            <person name="Nakama Y."/>
            <person name="Nakamichi Y."/>
            <person name="Nakamura M."/>
            <person name="Meguro A."/>
            <person name="Negishi M."/>
            <person name="Ohta I."/>
            <person name="Ohta T."/>
            <person name="Okamoto M."/>
            <person name="Ono N."/>
            <person name="Saji S."/>
            <person name="Sakaguchi M."/>
            <person name="Sakai K."/>
            <person name="Shibata M."/>
            <person name="Shimokawa T."/>
            <person name="Song J."/>
            <person name="Takazaki Y."/>
            <person name="Terasawa K."/>
            <person name="Tsugane M."/>
            <person name="Tsuji K."/>
            <person name="Ueda S."/>
            <person name="Waki K."/>
            <person name="Yamagata H."/>
            <person name="Yamamoto M."/>
            <person name="Yamamoto S."/>
            <person name="Yamane H."/>
            <person name="Yoshiki S."/>
            <person name="Yoshihara R."/>
            <person name="Yukawa K."/>
            <person name="Zhong H."/>
            <person name="Yano M."/>
            <person name="Yuan Q."/>
            <person name="Ouyang S."/>
            <person name="Liu J."/>
            <person name="Jones K.M."/>
            <person name="Gansberger K."/>
            <person name="Moffat K."/>
            <person name="Hill J."/>
            <person name="Bera J."/>
            <person name="Fadrosh D."/>
            <person name="Jin S."/>
            <person name="Johri S."/>
            <person name="Kim M."/>
            <person name="Overton L."/>
            <person name="Reardon M."/>
            <person name="Tsitrin T."/>
            <person name="Vuong H."/>
            <person name="Weaver B."/>
            <person name="Ciecko A."/>
            <person name="Tallon L."/>
            <person name="Jackson J."/>
            <person name="Pai G."/>
            <person name="Aken S.V."/>
            <person name="Utterback T."/>
            <person name="Reidmuller S."/>
            <person name="Feldblyum T."/>
            <person name="Hsiao J."/>
            <person name="Zismann V."/>
            <person name="Iobst S."/>
            <person name="de Vazeille A.R."/>
            <person name="Buell C.R."/>
            <person name="Ying K."/>
            <person name="Li Y."/>
            <person name="Lu T."/>
            <person name="Huang Y."/>
            <person name="Zhao Q."/>
            <person name="Feng Q."/>
            <person name="Zhang L."/>
            <person name="Zhu J."/>
            <person name="Weng Q."/>
            <person name="Mu J."/>
            <person name="Lu Y."/>
            <person name="Fan D."/>
            <person name="Liu Y."/>
            <person name="Guan J."/>
            <person name="Zhang Y."/>
            <person name="Yu S."/>
            <person name="Liu X."/>
            <person name="Zhang Y."/>
            <person name="Hong G."/>
            <person name="Han B."/>
            <person name="Choisne N."/>
            <person name="Demange N."/>
            <person name="Orjeda G."/>
            <person name="Samain S."/>
            <person name="Cattolico L."/>
            <person name="Pelletier E."/>
            <person name="Couloux A."/>
            <person name="Segurens B."/>
            <person name="Wincker P."/>
            <person name="D'Hont A."/>
            <person name="Scarpelli C."/>
            <person name="Weissenbach J."/>
            <person name="Salanoubat M."/>
            <person name="Quetier F."/>
            <person name="Yu Y."/>
            <person name="Kim H.R."/>
            <person name="Rambo T."/>
            <person name="Currie J."/>
            <person name="Collura K."/>
            <person name="Luo M."/>
            <person name="Yang T."/>
            <person name="Ammiraju J.S.S."/>
            <person name="Engler F."/>
            <person name="Soderlund C."/>
            <person name="Wing R.A."/>
            <person name="Palmer L.E."/>
            <person name="de la Bastide M."/>
            <person name="Spiegel L."/>
            <person name="Nascimento L."/>
            <person name="Zutavern T."/>
            <person name="O'Shaughnessy A."/>
            <person name="Dike S."/>
            <person name="Dedhia N."/>
            <person name="Preston R."/>
            <person name="Balija V."/>
            <person name="McCombie W.R."/>
            <person name="Chow T."/>
            <person name="Chen H."/>
            <person name="Chung M."/>
            <person name="Chen C."/>
            <person name="Shaw J."/>
            <person name="Wu H."/>
            <person name="Hsiao K."/>
            <person name="Chao Y."/>
            <person name="Chu M."/>
            <person name="Cheng C."/>
            <person name="Hour A."/>
            <person name="Lee P."/>
            <person name="Lin S."/>
            <person name="Lin Y."/>
            <person name="Liou J."/>
            <person name="Liu S."/>
            <person name="Hsing Y."/>
            <person name="Raghuvanshi S."/>
            <person name="Mohanty A."/>
            <person name="Bharti A.K."/>
            <person name="Gaur A."/>
            <person name="Gupta V."/>
            <person name="Kumar D."/>
            <person name="Ravi V."/>
            <person name="Vij S."/>
            <person name="Kapur A."/>
            <person name="Khurana P."/>
            <person name="Khurana P."/>
            <person name="Khurana J.P."/>
            <person name="Tyagi A.K."/>
            <person name="Gaikwad K."/>
            <person name="Singh A."/>
            <person name="Dalal V."/>
            <person name="Srivastava S."/>
            <person name="Dixit A."/>
            <person name="Pal A.K."/>
            <person name="Ghazi I.A."/>
            <person name="Yadav M."/>
            <person name="Pandit A."/>
            <person name="Bhargava A."/>
            <person name="Sureshbabu K."/>
            <person name="Batra K."/>
            <person name="Sharma T.R."/>
            <person name="Mohapatra T."/>
            <person name="Singh N.K."/>
            <person name="Messing J."/>
            <person name="Nelson A.B."/>
            <person name="Fuks G."/>
            <person name="Kavchok S."/>
            <person name="Keizer G."/>
            <person name="Linton E."/>
            <person name="Llaca V."/>
            <person name="Song R."/>
            <person name="Tanyolac B."/>
            <person name="Young S."/>
            <person name="Ho-Il K."/>
            <person name="Hahn J.H."/>
            <person name="Sangsakoo G."/>
            <person name="Vanavichit A."/>
            <person name="de Mattos Luiz.A.T."/>
            <person name="Zimmer P.D."/>
            <person name="Malone G."/>
            <person name="Dellagostin O."/>
            <person name="de Oliveira A.C."/>
            <person name="Bevan M."/>
            <person name="Bancroft I."/>
            <person name="Minx P."/>
            <person name="Cordum H."/>
            <person name="Wilson R."/>
            <person name="Cheng Z."/>
            <person name="Jin W."/>
            <person name="Jiang J."/>
            <person name="Leong S.A."/>
            <person name="Iwama H."/>
            <person name="Gojobori T."/>
            <person name="Itoh T."/>
            <person name="Niimura Y."/>
            <person name="Fujii Y."/>
            <person name="Habara T."/>
            <person name="Sakai H."/>
            <person name="Sato Y."/>
            <person name="Wilson G."/>
            <person name="Kumar K."/>
            <person name="McCouch S."/>
            <person name="Juretic N."/>
            <person name="Hoen D."/>
            <person name="Wright S."/>
            <person name="Bruskiewich R."/>
            <person name="Bureau T."/>
            <person name="Miyao A."/>
            <person name="Hirochika H."/>
            <person name="Nishikawa T."/>
            <person name="Kadowaki K."/>
            <person name="Sugiura M."/>
            <person name="Burr B."/>
            <person name="Sasaki T."/>
        </authorList>
    </citation>
    <scope>NUCLEOTIDE SEQUENCE [LARGE SCALE GENOMIC DNA]</scope>
    <source>
        <strain evidence="3">cv. Nipponbare</strain>
    </source>
</reference>
<sequence>AGVGKAAWPQGRRRRGCAQRASGGRGNCSGRRWWQPSRSAPFWPDLVGWRLAVGLSGGSGGGRAPRPDPRCAGRIWRGWRLAMAAGLEWFWWRRPVVLAAATVAASSGGREAGWSCAGMQGDGTRPAHGRRMRWTGVSTTAIAREEARKEVTGNGEEGERRPHAGMVGCGRQRRREQFDGCGARPEADTARGGADDGDGGRHGARRCHRWQRRPAQHVEARSAGGGGWRGTQRLTGGESRCSEAHAPVEA</sequence>
<dbReference type="Proteomes" id="UP000059680">
    <property type="component" value="Chromosome 8"/>
</dbReference>
<feature type="non-terminal residue" evidence="2">
    <location>
        <position position="1"/>
    </location>
</feature>
<feature type="compositionally biased region" description="Basic and acidic residues" evidence="1">
    <location>
        <begin position="146"/>
        <end position="162"/>
    </location>
</feature>
<organism evidence="2 3">
    <name type="scientific">Oryza sativa subsp. japonica</name>
    <name type="common">Rice</name>
    <dbReference type="NCBI Taxonomy" id="39947"/>
    <lineage>
        <taxon>Eukaryota</taxon>
        <taxon>Viridiplantae</taxon>
        <taxon>Streptophyta</taxon>
        <taxon>Embryophyta</taxon>
        <taxon>Tracheophyta</taxon>
        <taxon>Spermatophyta</taxon>
        <taxon>Magnoliopsida</taxon>
        <taxon>Liliopsida</taxon>
        <taxon>Poales</taxon>
        <taxon>Poaceae</taxon>
        <taxon>BOP clade</taxon>
        <taxon>Oryzoideae</taxon>
        <taxon>Oryzeae</taxon>
        <taxon>Oryzinae</taxon>
        <taxon>Oryza</taxon>
        <taxon>Oryza sativa</taxon>
    </lineage>
</organism>
<keyword evidence="3" id="KW-1185">Reference proteome</keyword>
<dbReference type="InParanoid" id="A0A0P0XFA8"/>
<evidence type="ECO:0000313" key="2">
    <source>
        <dbReference type="EMBL" id="BAT05302.1"/>
    </source>
</evidence>
<evidence type="ECO:0000256" key="1">
    <source>
        <dbReference type="SAM" id="MobiDB-lite"/>
    </source>
</evidence>
<dbReference type="PaxDb" id="39947-A0A0P0XFA8"/>
<protein>
    <submittedName>
        <fullName evidence="2">Os08g0394700 protein</fullName>
    </submittedName>
</protein>
<feature type="compositionally biased region" description="Basic and acidic residues" evidence="1">
    <location>
        <begin position="240"/>
        <end position="250"/>
    </location>
</feature>
<feature type="region of interest" description="Disordered" evidence="1">
    <location>
        <begin position="110"/>
        <end position="130"/>
    </location>
</feature>
<feature type="region of interest" description="Disordered" evidence="1">
    <location>
        <begin position="146"/>
        <end position="250"/>
    </location>
</feature>
<gene>
    <name evidence="2" type="ordered locus">Os08g0394700</name>
    <name evidence="2" type="ORF">OSNPB_080394700</name>
</gene>
<proteinExistence type="predicted"/>
<reference evidence="2 3" key="2">
    <citation type="journal article" date="2013" name="Plant Cell Physiol.">
        <title>Rice Annotation Project Database (RAP-DB): an integrative and interactive database for rice genomics.</title>
        <authorList>
            <person name="Sakai H."/>
            <person name="Lee S.S."/>
            <person name="Tanaka T."/>
            <person name="Numa H."/>
            <person name="Kim J."/>
            <person name="Kawahara Y."/>
            <person name="Wakimoto H."/>
            <person name="Yang C.C."/>
            <person name="Iwamoto M."/>
            <person name="Abe T."/>
            <person name="Yamada Y."/>
            <person name="Muto A."/>
            <person name="Inokuchi H."/>
            <person name="Ikemura T."/>
            <person name="Matsumoto T."/>
            <person name="Sasaki T."/>
            <person name="Itoh T."/>
        </authorList>
    </citation>
    <scope>NUCLEOTIDE SEQUENCE [LARGE SCALE GENOMIC DNA]</scope>
    <source>
        <strain evidence="3">cv. Nipponbare</strain>
    </source>
</reference>
<feature type="region of interest" description="Disordered" evidence="1">
    <location>
        <begin position="1"/>
        <end position="30"/>
    </location>
</feature>
<dbReference type="Gramene" id="Os08t0394700-00">
    <property type="protein sequence ID" value="Os08t0394700-00"/>
    <property type="gene ID" value="Os08g0394700"/>
</dbReference>
<evidence type="ECO:0000313" key="3">
    <source>
        <dbReference type="Proteomes" id="UP000059680"/>
    </source>
</evidence>
<dbReference type="EMBL" id="AP014964">
    <property type="protein sequence ID" value="BAT05302.1"/>
    <property type="molecule type" value="Genomic_DNA"/>
</dbReference>
<dbReference type="OMA" id="WSCAGMQ"/>
<accession>A0A0P0XFA8</accession>